<dbReference type="EMBL" id="WQMT02000009">
    <property type="protein sequence ID" value="KAG9218744.1"/>
    <property type="molecule type" value="Genomic_DNA"/>
</dbReference>
<evidence type="ECO:0000313" key="2">
    <source>
        <dbReference type="Proteomes" id="UP000824881"/>
    </source>
</evidence>
<keyword evidence="2" id="KW-1185">Reference proteome</keyword>
<dbReference type="Proteomes" id="UP000824881">
    <property type="component" value="Unassembled WGS sequence"/>
</dbReference>
<name>A0ACB7IKR0_PLECO</name>
<proteinExistence type="predicted"/>
<comment type="caution">
    <text evidence="1">The sequence shown here is derived from an EMBL/GenBank/DDBJ whole genome shotgun (WGS) entry which is preliminary data.</text>
</comment>
<gene>
    <name evidence="1" type="ORF">CCMSSC00406_0001142</name>
</gene>
<evidence type="ECO:0000313" key="1">
    <source>
        <dbReference type="EMBL" id="KAG9218744.1"/>
    </source>
</evidence>
<protein>
    <submittedName>
        <fullName evidence="1">Uncharacterized protein</fullName>
    </submittedName>
</protein>
<sequence length="391" mass="41767">MAFLGSIIKPLAYMSLPVVIIRSLCTRSPAVRYYTRLGVYLGAMAAVATCSIFIAAGMSILGRKYDANWVVARVFDATAGRLMGIEWEVEGEEHLQTRPAVMMGNHQSMLDILGLGRMFPQRAAMVAKKELRLTPLGPWMTLSGAIWLNRGNSASAVRSLEAAGEEIKREKLSLWIFPEGTRHSSEAPDMLPLKKGGFHLAVQAGVPIIPVVFENYWRLYHRGVFEGGKLKIRRPGYATNAVVHSKAEGADRTFLVLPPIPTAGLTTSDVHSLATRVRDQMLEALREISVKVPAAQAPASATSKVAGSSVQPGSGASPQAPVSEKQESTLGLGDAPDVSVSGSRGSGESLSTDPASDARSASPTRSRTSEASENGTETEEDEGMVLVGRPA</sequence>
<reference evidence="1 2" key="1">
    <citation type="journal article" date="2021" name="Appl. Environ. Microbiol.">
        <title>Genetic linkage and physical mapping for an oyster mushroom Pleurotus cornucopiae and QTL analysis for the trait cap color.</title>
        <authorList>
            <person name="Zhang Y."/>
            <person name="Gao W."/>
            <person name="Sonnenberg A."/>
            <person name="Chen Q."/>
            <person name="Zhang J."/>
            <person name="Huang C."/>
        </authorList>
    </citation>
    <scope>NUCLEOTIDE SEQUENCE [LARGE SCALE GENOMIC DNA]</scope>
    <source>
        <strain evidence="1">CCMSSC00406</strain>
    </source>
</reference>
<organism evidence="1 2">
    <name type="scientific">Pleurotus cornucopiae</name>
    <name type="common">Cornucopia mushroom</name>
    <dbReference type="NCBI Taxonomy" id="5321"/>
    <lineage>
        <taxon>Eukaryota</taxon>
        <taxon>Fungi</taxon>
        <taxon>Dikarya</taxon>
        <taxon>Basidiomycota</taxon>
        <taxon>Agaricomycotina</taxon>
        <taxon>Agaricomycetes</taxon>
        <taxon>Agaricomycetidae</taxon>
        <taxon>Agaricales</taxon>
        <taxon>Pleurotineae</taxon>
        <taxon>Pleurotaceae</taxon>
        <taxon>Pleurotus</taxon>
    </lineage>
</organism>
<accession>A0ACB7IKR0</accession>